<evidence type="ECO:0008006" key="4">
    <source>
        <dbReference type="Google" id="ProtNLM"/>
    </source>
</evidence>
<dbReference type="Proteomes" id="UP000704467">
    <property type="component" value="Unassembled WGS sequence"/>
</dbReference>
<sequence length="79" mass="8314">MKRKSKGSAALPMLVLLPSVMLAAGCSMTSGQGIKQDVDTDAVCTVWLPISSSKSDTAQTRIEVKGSNAARKEWCNVAS</sequence>
<feature type="chain" id="PRO_5046285108" description="Secreted protein" evidence="1">
    <location>
        <begin position="24"/>
        <end position="79"/>
    </location>
</feature>
<comment type="caution">
    <text evidence="2">The sequence shown here is derived from an EMBL/GenBank/DDBJ whole genome shotgun (WGS) entry which is preliminary data.</text>
</comment>
<organism evidence="2 3">
    <name type="scientific">Brucella haematophila</name>
    <dbReference type="NCBI Taxonomy" id="419474"/>
    <lineage>
        <taxon>Bacteria</taxon>
        <taxon>Pseudomonadati</taxon>
        <taxon>Pseudomonadota</taxon>
        <taxon>Alphaproteobacteria</taxon>
        <taxon>Hyphomicrobiales</taxon>
        <taxon>Brucellaceae</taxon>
        <taxon>Brucella/Ochrobactrum group</taxon>
        <taxon>Brucella</taxon>
    </lineage>
</organism>
<protein>
    <recommendedName>
        <fullName evidence="4">Secreted protein</fullName>
    </recommendedName>
</protein>
<evidence type="ECO:0000256" key="1">
    <source>
        <dbReference type="SAM" id="SignalP"/>
    </source>
</evidence>
<feature type="signal peptide" evidence="1">
    <location>
        <begin position="1"/>
        <end position="23"/>
    </location>
</feature>
<proteinExistence type="predicted"/>
<gene>
    <name evidence="2" type="ORF">HED55_00405</name>
</gene>
<evidence type="ECO:0000313" key="2">
    <source>
        <dbReference type="EMBL" id="NKC02409.1"/>
    </source>
</evidence>
<reference evidence="2 3" key="1">
    <citation type="submission" date="2020-03" db="EMBL/GenBank/DDBJ databases">
        <title>Whole genome sequencing of clinical and environmental type strains of Ochrobactrum.</title>
        <authorList>
            <person name="Dharne M."/>
        </authorList>
    </citation>
    <scope>NUCLEOTIDE SEQUENCE [LARGE SCALE GENOMIC DNA]</scope>
    <source>
        <strain evidence="2 3">CIP 109452</strain>
    </source>
</reference>
<evidence type="ECO:0000313" key="3">
    <source>
        <dbReference type="Proteomes" id="UP000704467"/>
    </source>
</evidence>
<accession>A0ABX1DHP7</accession>
<keyword evidence="1" id="KW-0732">Signal</keyword>
<dbReference type="PROSITE" id="PS51257">
    <property type="entry name" value="PROKAR_LIPOPROTEIN"/>
    <property type="match status" value="1"/>
</dbReference>
<dbReference type="EMBL" id="JAAVLN010000001">
    <property type="protein sequence ID" value="NKC02409.1"/>
    <property type="molecule type" value="Genomic_DNA"/>
</dbReference>
<name>A0ABX1DHP7_9HYPH</name>
<keyword evidence="3" id="KW-1185">Reference proteome</keyword>